<dbReference type="RefSeq" id="WP_206573676.1">
    <property type="nucleotide sequence ID" value="NZ_JAFKCV010000004.1"/>
</dbReference>
<dbReference type="EMBL" id="JAFKCV010000004">
    <property type="protein sequence ID" value="MBN7825573.1"/>
    <property type="molecule type" value="Genomic_DNA"/>
</dbReference>
<protein>
    <submittedName>
        <fullName evidence="1">Uncharacterized protein</fullName>
    </submittedName>
</protein>
<organism evidence="1 2">
    <name type="scientific">Bowmanella dokdonensis</name>
    <dbReference type="NCBI Taxonomy" id="751969"/>
    <lineage>
        <taxon>Bacteria</taxon>
        <taxon>Pseudomonadati</taxon>
        <taxon>Pseudomonadota</taxon>
        <taxon>Gammaproteobacteria</taxon>
        <taxon>Alteromonadales</taxon>
        <taxon>Alteromonadaceae</taxon>
        <taxon>Bowmanella</taxon>
    </lineage>
</organism>
<name>A0A939DMM2_9ALTE</name>
<proteinExistence type="predicted"/>
<evidence type="ECO:0000313" key="1">
    <source>
        <dbReference type="EMBL" id="MBN7825573.1"/>
    </source>
</evidence>
<comment type="caution">
    <text evidence="1">The sequence shown here is derived from an EMBL/GenBank/DDBJ whole genome shotgun (WGS) entry which is preliminary data.</text>
</comment>
<gene>
    <name evidence="1" type="ORF">J0A66_10095</name>
</gene>
<evidence type="ECO:0000313" key="2">
    <source>
        <dbReference type="Proteomes" id="UP000664654"/>
    </source>
</evidence>
<dbReference type="AlphaFoldDB" id="A0A939DMM2"/>
<sequence length="125" mass="14469">MRATRLPESIASLFDHLQLVELEWQNRCIQIPKFAVYAILDRPVFDRYMYREGKRMGIIQMEPYHIPVLDPFLGGIDAEPPHVVVISHSKGNKFGLFGYPAERVRDDIILSIRNQAVSRIVRAFC</sequence>
<accession>A0A939DMM2</accession>
<dbReference type="Proteomes" id="UP000664654">
    <property type="component" value="Unassembled WGS sequence"/>
</dbReference>
<reference evidence="1" key="1">
    <citation type="submission" date="2021-03" db="EMBL/GenBank/DDBJ databases">
        <title>novel species isolated from a fishpond in China.</title>
        <authorList>
            <person name="Lu H."/>
            <person name="Cai Z."/>
        </authorList>
    </citation>
    <scope>NUCLEOTIDE SEQUENCE</scope>
    <source>
        <strain evidence="1">JCM 30855</strain>
    </source>
</reference>
<keyword evidence="2" id="KW-1185">Reference proteome</keyword>